<dbReference type="GO" id="GO:0006813">
    <property type="term" value="P:potassium ion transport"/>
    <property type="evidence" value="ECO:0007669"/>
    <property type="project" value="InterPro"/>
</dbReference>
<evidence type="ECO:0000313" key="1">
    <source>
        <dbReference type="EMBL" id="SVC98028.1"/>
    </source>
</evidence>
<sequence>PVKLAAMTIAETSIQQDSGCYITAVFANNVMHINPEPSMRLPAESEIILIGSVESEQKFLELYES</sequence>
<dbReference type="InterPro" id="IPR036721">
    <property type="entry name" value="RCK_C_sf"/>
</dbReference>
<dbReference type="Gene3D" id="3.30.70.1450">
    <property type="entry name" value="Regulator of K+ conductance, C-terminal domain"/>
    <property type="match status" value="1"/>
</dbReference>
<feature type="non-terminal residue" evidence="1">
    <location>
        <position position="1"/>
    </location>
</feature>
<dbReference type="EMBL" id="UINC01122302">
    <property type="protein sequence ID" value="SVC98028.1"/>
    <property type="molecule type" value="Genomic_DNA"/>
</dbReference>
<evidence type="ECO:0008006" key="2">
    <source>
        <dbReference type="Google" id="ProtNLM"/>
    </source>
</evidence>
<reference evidence="1" key="1">
    <citation type="submission" date="2018-05" db="EMBL/GenBank/DDBJ databases">
        <authorList>
            <person name="Lanie J.A."/>
            <person name="Ng W.-L."/>
            <person name="Kazmierczak K.M."/>
            <person name="Andrzejewski T.M."/>
            <person name="Davidsen T.M."/>
            <person name="Wayne K.J."/>
            <person name="Tettelin H."/>
            <person name="Glass J.I."/>
            <person name="Rusch D."/>
            <person name="Podicherti R."/>
            <person name="Tsui H.-C.T."/>
            <person name="Winkler M.E."/>
        </authorList>
    </citation>
    <scope>NUCLEOTIDE SEQUENCE</scope>
</reference>
<name>A0A382RM12_9ZZZZ</name>
<accession>A0A382RM12</accession>
<protein>
    <recommendedName>
        <fullName evidence="2">RCK C-terminal domain-containing protein</fullName>
    </recommendedName>
</protein>
<organism evidence="1">
    <name type="scientific">marine metagenome</name>
    <dbReference type="NCBI Taxonomy" id="408172"/>
    <lineage>
        <taxon>unclassified sequences</taxon>
        <taxon>metagenomes</taxon>
        <taxon>ecological metagenomes</taxon>
    </lineage>
</organism>
<proteinExistence type="predicted"/>
<dbReference type="AlphaFoldDB" id="A0A382RM12"/>
<gene>
    <name evidence="1" type="ORF">METZ01_LOCUS350882</name>
</gene>
<dbReference type="SUPFAM" id="SSF116726">
    <property type="entry name" value="TrkA C-terminal domain-like"/>
    <property type="match status" value="1"/>
</dbReference>